<keyword evidence="3 6" id="KW-1133">Transmembrane helix</keyword>
<feature type="region of interest" description="Disordered" evidence="5">
    <location>
        <begin position="1"/>
        <end position="77"/>
    </location>
</feature>
<evidence type="ECO:0000313" key="8">
    <source>
        <dbReference type="EMBL" id="AHI20138.1"/>
    </source>
</evidence>
<evidence type="ECO:0000256" key="2">
    <source>
        <dbReference type="ARBA" id="ARBA00022692"/>
    </source>
</evidence>
<dbReference type="EMBL" id="CP004350">
    <property type="protein sequence ID" value="AHI20138.1"/>
    <property type="molecule type" value="Genomic_DNA"/>
</dbReference>
<feature type="transmembrane region" description="Helical" evidence="6">
    <location>
        <begin position="122"/>
        <end position="146"/>
    </location>
</feature>
<protein>
    <recommendedName>
        <fullName evidence="7">TM2 domain-containing protein</fullName>
    </recommendedName>
</protein>
<dbReference type="Pfam" id="PF05154">
    <property type="entry name" value="TM2"/>
    <property type="match status" value="1"/>
</dbReference>
<gene>
    <name evidence="8" type="ORF">CCASEI_07845</name>
</gene>
<dbReference type="Proteomes" id="UP000019226">
    <property type="component" value="Chromosome"/>
</dbReference>
<dbReference type="InterPro" id="IPR007829">
    <property type="entry name" value="TM2"/>
</dbReference>
<evidence type="ECO:0000256" key="1">
    <source>
        <dbReference type="ARBA" id="ARBA00004141"/>
    </source>
</evidence>
<feature type="transmembrane region" description="Helical" evidence="6">
    <location>
        <begin position="88"/>
        <end position="110"/>
    </location>
</feature>
<keyword evidence="4 6" id="KW-0472">Membrane</keyword>
<evidence type="ECO:0000256" key="3">
    <source>
        <dbReference type="ARBA" id="ARBA00022989"/>
    </source>
</evidence>
<accession>A0ABN4CEU1</accession>
<keyword evidence="9" id="KW-1185">Reference proteome</keyword>
<organism evidence="8 9">
    <name type="scientific">Corynebacterium casei LMG S-19264</name>
    <dbReference type="NCBI Taxonomy" id="1285583"/>
    <lineage>
        <taxon>Bacteria</taxon>
        <taxon>Bacillati</taxon>
        <taxon>Actinomycetota</taxon>
        <taxon>Actinomycetes</taxon>
        <taxon>Mycobacteriales</taxon>
        <taxon>Corynebacteriaceae</taxon>
        <taxon>Corynebacterium</taxon>
    </lineage>
</organism>
<dbReference type="GeneID" id="82877713"/>
<sequence>MTNPYNSFDQGRDDYSNDEQTPRPQSYAEYQESLNSPQPNPRQQLADPRGQGGQQAYDPFQQQPMAGAPAPYAQQSGLIRNPGQPKSWVATVLLTAFLGTWGAHNFYLGYRNRAVTQLVMTLVGYLTAIFLVGFVLLGAVAIWAFVDFVRVLLRSGEYGVDADGVPLT</sequence>
<name>A0ABN4CEU1_9CORY</name>
<comment type="subcellular location">
    <subcellularLocation>
        <location evidence="1">Membrane</location>
        <topology evidence="1">Multi-pass membrane protein</topology>
    </subcellularLocation>
</comment>
<feature type="compositionally biased region" description="Polar residues" evidence="5">
    <location>
        <begin position="32"/>
        <end position="43"/>
    </location>
</feature>
<evidence type="ECO:0000313" key="9">
    <source>
        <dbReference type="Proteomes" id="UP000019226"/>
    </source>
</evidence>
<feature type="domain" description="TM2" evidence="7">
    <location>
        <begin position="84"/>
        <end position="135"/>
    </location>
</feature>
<evidence type="ECO:0000256" key="5">
    <source>
        <dbReference type="SAM" id="MobiDB-lite"/>
    </source>
</evidence>
<reference evidence="9" key="1">
    <citation type="submission" date="2013-02" db="EMBL/GenBank/DDBJ databases">
        <title>The complete genome sequence of Corynebacterium casei LMG S-19264 (=DSM 44701).</title>
        <authorList>
            <person name="Ruckert C."/>
            <person name="Albersmeier A."/>
            <person name="Kalinowski J."/>
        </authorList>
    </citation>
    <scope>NUCLEOTIDE SEQUENCE [LARGE SCALE GENOMIC DNA]</scope>
    <source>
        <strain evidence="9">LMG S-19264</strain>
    </source>
</reference>
<dbReference type="RefSeq" id="WP_025387602.1">
    <property type="nucleotide sequence ID" value="NZ_CP004350.1"/>
</dbReference>
<keyword evidence="2 6" id="KW-0812">Transmembrane</keyword>
<evidence type="ECO:0000256" key="4">
    <source>
        <dbReference type="ARBA" id="ARBA00023136"/>
    </source>
</evidence>
<evidence type="ECO:0000259" key="7">
    <source>
        <dbReference type="Pfam" id="PF05154"/>
    </source>
</evidence>
<evidence type="ECO:0000256" key="6">
    <source>
        <dbReference type="SAM" id="Phobius"/>
    </source>
</evidence>
<proteinExistence type="predicted"/>